<keyword evidence="2 6" id="KW-0812">Transmembrane</keyword>
<comment type="caution">
    <text evidence="8">The sequence shown here is derived from an EMBL/GenBank/DDBJ whole genome shotgun (WGS) entry which is preliminary data.</text>
</comment>
<feature type="transmembrane region" description="Helical" evidence="6">
    <location>
        <begin position="49"/>
        <end position="71"/>
    </location>
</feature>
<organism evidence="8 9">
    <name type="scientific">Candidatus Syntrophonatronum acetioxidans</name>
    <dbReference type="NCBI Taxonomy" id="1795816"/>
    <lineage>
        <taxon>Bacteria</taxon>
        <taxon>Bacillati</taxon>
        <taxon>Bacillota</taxon>
        <taxon>Clostridia</taxon>
        <taxon>Eubacteriales</taxon>
        <taxon>Syntrophomonadaceae</taxon>
        <taxon>Candidatus Syntrophonatronum</taxon>
    </lineage>
</organism>
<evidence type="ECO:0000313" key="8">
    <source>
        <dbReference type="EMBL" id="RQD72723.1"/>
    </source>
</evidence>
<evidence type="ECO:0000256" key="5">
    <source>
        <dbReference type="SAM" id="Coils"/>
    </source>
</evidence>
<proteinExistence type="predicted"/>
<gene>
    <name evidence="8" type="ORF">D5R97_10540</name>
</gene>
<reference evidence="8 9" key="1">
    <citation type="submission" date="2018-08" db="EMBL/GenBank/DDBJ databases">
        <title>The metabolism and importance of syntrophic acetate oxidation coupled to methane or sulfide production in haloalkaline environments.</title>
        <authorList>
            <person name="Timmers P.H.A."/>
            <person name="Vavourakis C.D."/>
            <person name="Sorokin D.Y."/>
            <person name="Sinninghe Damste J.S."/>
            <person name="Muyzer G."/>
            <person name="Stams A.J.M."/>
            <person name="Plugge C.M."/>
        </authorList>
    </citation>
    <scope>NUCLEOTIDE SEQUENCE [LARGE SCALE GENOMIC DNA]</scope>
    <source>
        <strain evidence="8">MSAO_Bac1</strain>
    </source>
</reference>
<dbReference type="PANTHER" id="PTHR41335:SF1">
    <property type="entry name" value="MEMBRANE PROTEIN"/>
    <property type="match status" value="1"/>
</dbReference>
<name>A0A424Y8Z9_9FIRM</name>
<keyword evidence="4 6" id="KW-0472">Membrane</keyword>
<dbReference type="PANTHER" id="PTHR41335">
    <property type="entry name" value="MEMBRANE PROTEIN-RELATED"/>
    <property type="match status" value="1"/>
</dbReference>
<evidence type="ECO:0000256" key="2">
    <source>
        <dbReference type="ARBA" id="ARBA00022692"/>
    </source>
</evidence>
<evidence type="ECO:0000256" key="4">
    <source>
        <dbReference type="ARBA" id="ARBA00023136"/>
    </source>
</evidence>
<keyword evidence="3 6" id="KW-1133">Transmembrane helix</keyword>
<evidence type="ECO:0000313" key="9">
    <source>
        <dbReference type="Proteomes" id="UP000285138"/>
    </source>
</evidence>
<protein>
    <submittedName>
        <fullName evidence="8">LapA family protein</fullName>
    </submittedName>
</protein>
<keyword evidence="1" id="KW-1003">Cell membrane</keyword>
<feature type="coiled-coil region" evidence="5">
    <location>
        <begin position="77"/>
        <end position="104"/>
    </location>
</feature>
<evidence type="ECO:0000256" key="1">
    <source>
        <dbReference type="ARBA" id="ARBA00022475"/>
    </source>
</evidence>
<accession>A0A424Y8Z9</accession>
<dbReference type="EMBL" id="QZAA01000299">
    <property type="protein sequence ID" value="RQD72723.1"/>
    <property type="molecule type" value="Genomic_DNA"/>
</dbReference>
<dbReference type="GO" id="GO:0005886">
    <property type="term" value="C:plasma membrane"/>
    <property type="evidence" value="ECO:0007669"/>
    <property type="project" value="InterPro"/>
</dbReference>
<keyword evidence="5" id="KW-0175">Coiled coil</keyword>
<dbReference type="Proteomes" id="UP000285138">
    <property type="component" value="Unassembled WGS sequence"/>
</dbReference>
<sequence length="132" mass="15112">MLYKEVVNLQLGFIIALLFSIIIAIFAILNNEVVTINYLFGSAPVSLVIVILASAFWGALVVGIFGLVGWVKHGFKFRDLEGKLRKMEEELGRMKKKEEELLDQLYHLETRLYGEEEHTGPQFIDPLKEEEE</sequence>
<dbReference type="Pfam" id="PF06305">
    <property type="entry name" value="LapA_dom"/>
    <property type="match status" value="1"/>
</dbReference>
<feature type="transmembrane region" description="Helical" evidence="6">
    <location>
        <begin position="7"/>
        <end position="29"/>
    </location>
</feature>
<evidence type="ECO:0000256" key="6">
    <source>
        <dbReference type="SAM" id="Phobius"/>
    </source>
</evidence>
<evidence type="ECO:0000259" key="7">
    <source>
        <dbReference type="Pfam" id="PF06305"/>
    </source>
</evidence>
<dbReference type="InterPro" id="IPR010445">
    <property type="entry name" value="LapA_dom"/>
</dbReference>
<feature type="domain" description="Lipopolysaccharide assembly protein A" evidence="7">
    <location>
        <begin position="30"/>
        <end position="91"/>
    </location>
</feature>
<dbReference type="AlphaFoldDB" id="A0A424Y8Z9"/>
<evidence type="ECO:0000256" key="3">
    <source>
        <dbReference type="ARBA" id="ARBA00022989"/>
    </source>
</evidence>